<dbReference type="Gene3D" id="2.80.10.50">
    <property type="match status" value="1"/>
</dbReference>
<feature type="transmembrane region" description="Helical" evidence="1">
    <location>
        <begin position="128"/>
        <end position="151"/>
    </location>
</feature>
<feature type="signal peptide" evidence="2">
    <location>
        <begin position="1"/>
        <end position="20"/>
    </location>
</feature>
<comment type="caution">
    <text evidence="3">The sequence shown here is derived from an EMBL/GenBank/DDBJ whole genome shotgun (WGS) entry which is preliminary data.</text>
</comment>
<evidence type="ECO:0008006" key="5">
    <source>
        <dbReference type="Google" id="ProtNLM"/>
    </source>
</evidence>
<keyword evidence="2" id="KW-0732">Signal</keyword>
<reference evidence="3" key="1">
    <citation type="submission" date="2021-07" db="EMBL/GenBank/DDBJ databases">
        <title>Draft genome of Mortierella alpina, strain LL118, isolated from an aspen leaf litter sample.</title>
        <authorList>
            <person name="Yang S."/>
            <person name="Vinatzer B.A."/>
        </authorList>
    </citation>
    <scope>NUCLEOTIDE SEQUENCE</scope>
    <source>
        <strain evidence="3">LL118</strain>
    </source>
</reference>
<evidence type="ECO:0000313" key="3">
    <source>
        <dbReference type="EMBL" id="KAG9323169.1"/>
    </source>
</evidence>
<keyword evidence="1" id="KW-1133">Transmembrane helix</keyword>
<dbReference type="PROSITE" id="PS50231">
    <property type="entry name" value="RICIN_B_LECTIN"/>
    <property type="match status" value="1"/>
</dbReference>
<sequence length="276" mass="31023">MGRLTFFTFLVLTLIQAAWAAFSSGDIIFNEAAQGVLKGYPGMKPFVKRGDLSGPYRTWFIKHVDRGFTISLAPEHEFLTIAEGEVIIADVAHVWYLKYVDSVAVKIESADGLSLEWNEKSAMARSTLFALLVLLLIQVALAVPFGITPIVNRAANGALKGDPFSVLTVNPGDLNARPWFIQPFDEGVKIAALSGPDEPSFFVHAKYGKPLLLPEEQKWYFENAGENSYKIKLPNEDQVLGWDERSRQVRLQAADGSPEQLWSIRRYDYGRMYRQY</sequence>
<protein>
    <recommendedName>
        <fullName evidence="5">Ricin B lectin domain-containing protein</fullName>
    </recommendedName>
</protein>
<gene>
    <name evidence="3" type="ORF">KVV02_001800</name>
</gene>
<evidence type="ECO:0000256" key="1">
    <source>
        <dbReference type="SAM" id="Phobius"/>
    </source>
</evidence>
<feature type="chain" id="PRO_5040198413" description="Ricin B lectin domain-containing protein" evidence="2">
    <location>
        <begin position="21"/>
        <end position="276"/>
    </location>
</feature>
<name>A0A9P8CY76_MORAP</name>
<dbReference type="EMBL" id="JAIFTL010000112">
    <property type="protein sequence ID" value="KAG9323169.1"/>
    <property type="molecule type" value="Genomic_DNA"/>
</dbReference>
<dbReference type="InterPro" id="IPR035992">
    <property type="entry name" value="Ricin_B-like_lectins"/>
</dbReference>
<organism evidence="3 4">
    <name type="scientific">Mortierella alpina</name>
    <name type="common">Oleaginous fungus</name>
    <name type="synonym">Mortierella renispora</name>
    <dbReference type="NCBI Taxonomy" id="64518"/>
    <lineage>
        <taxon>Eukaryota</taxon>
        <taxon>Fungi</taxon>
        <taxon>Fungi incertae sedis</taxon>
        <taxon>Mucoromycota</taxon>
        <taxon>Mortierellomycotina</taxon>
        <taxon>Mortierellomycetes</taxon>
        <taxon>Mortierellales</taxon>
        <taxon>Mortierellaceae</taxon>
        <taxon>Mortierella</taxon>
    </lineage>
</organism>
<evidence type="ECO:0000256" key="2">
    <source>
        <dbReference type="SAM" id="SignalP"/>
    </source>
</evidence>
<dbReference type="AlphaFoldDB" id="A0A9P8CY76"/>
<keyword evidence="1" id="KW-0812">Transmembrane</keyword>
<keyword evidence="1" id="KW-0472">Membrane</keyword>
<accession>A0A9P8CY76</accession>
<evidence type="ECO:0000313" key="4">
    <source>
        <dbReference type="Proteomes" id="UP000717515"/>
    </source>
</evidence>
<proteinExistence type="predicted"/>
<dbReference type="SUPFAM" id="SSF50370">
    <property type="entry name" value="Ricin B-like lectins"/>
    <property type="match status" value="1"/>
</dbReference>
<dbReference type="Proteomes" id="UP000717515">
    <property type="component" value="Unassembled WGS sequence"/>
</dbReference>